<evidence type="ECO:0000313" key="1">
    <source>
        <dbReference type="EMBL" id="QJA68223.1"/>
    </source>
</evidence>
<dbReference type="EMBL" id="MT142774">
    <property type="protein sequence ID" value="QJA88377.1"/>
    <property type="molecule type" value="Genomic_DNA"/>
</dbReference>
<evidence type="ECO:0000313" key="2">
    <source>
        <dbReference type="EMBL" id="QJA88377.1"/>
    </source>
</evidence>
<dbReference type="EMBL" id="MT141598">
    <property type="protein sequence ID" value="QJA68223.1"/>
    <property type="molecule type" value="Genomic_DNA"/>
</dbReference>
<gene>
    <name evidence="1" type="ORF">MM415A07715_0003</name>
    <name evidence="2" type="ORF">MM415B02773_0001</name>
</gene>
<sequence length="77" mass="9280">MSKNGLDKNERLALKALSKPLIPYCREYIIFMYQVEKKIDKNLEKDLAKVMKKHKFKFIGQGWDTTNKRIDVEYRRD</sequence>
<organism evidence="1">
    <name type="scientific">viral metagenome</name>
    <dbReference type="NCBI Taxonomy" id="1070528"/>
    <lineage>
        <taxon>unclassified sequences</taxon>
        <taxon>metagenomes</taxon>
        <taxon>organismal metagenomes</taxon>
    </lineage>
</organism>
<protein>
    <submittedName>
        <fullName evidence="1">Uncharacterized protein</fullName>
    </submittedName>
</protein>
<accession>A0A6M3JEB8</accession>
<proteinExistence type="predicted"/>
<dbReference type="AlphaFoldDB" id="A0A6M3JEB8"/>
<reference evidence="1" key="1">
    <citation type="submission" date="2020-03" db="EMBL/GenBank/DDBJ databases">
        <title>The deep terrestrial virosphere.</title>
        <authorList>
            <person name="Holmfeldt K."/>
            <person name="Nilsson E."/>
            <person name="Simone D."/>
            <person name="Lopez-Fernandez M."/>
            <person name="Wu X."/>
            <person name="de Brujin I."/>
            <person name="Lundin D."/>
            <person name="Andersson A."/>
            <person name="Bertilsson S."/>
            <person name="Dopson M."/>
        </authorList>
    </citation>
    <scope>NUCLEOTIDE SEQUENCE</scope>
    <source>
        <strain evidence="1">MM415A07715</strain>
        <strain evidence="2">MM415B02773</strain>
    </source>
</reference>
<name>A0A6M3JEB8_9ZZZZ</name>